<sequence length="108" mass="11547">MLINPTLGSCCMGLNGCAMTCGGLAWWITGIVWRFRSDGAYAAGDIVPDGKTLEDWETEISADGSLFQHQSGKFMFIYYILCWSLMGLSCLCSIIAAICGCVTGKGGD</sequence>
<keyword evidence="1" id="KW-1133">Transmembrane helix</keyword>
<reference evidence="2" key="1">
    <citation type="submission" date="2021-01" db="EMBL/GenBank/DDBJ databases">
        <authorList>
            <person name="Corre E."/>
            <person name="Pelletier E."/>
            <person name="Niang G."/>
            <person name="Scheremetjew M."/>
            <person name="Finn R."/>
            <person name="Kale V."/>
            <person name="Holt S."/>
            <person name="Cochrane G."/>
            <person name="Meng A."/>
            <person name="Brown T."/>
            <person name="Cohen L."/>
        </authorList>
    </citation>
    <scope>NUCLEOTIDE SEQUENCE</scope>
    <source>
        <strain evidence="2">Fehren 1</strain>
    </source>
</reference>
<dbReference type="AlphaFoldDB" id="A0A7S3MM27"/>
<evidence type="ECO:0000256" key="1">
    <source>
        <dbReference type="SAM" id="Phobius"/>
    </source>
</evidence>
<evidence type="ECO:0000313" key="2">
    <source>
        <dbReference type="EMBL" id="CAE0310977.1"/>
    </source>
</evidence>
<feature type="transmembrane region" description="Helical" evidence="1">
    <location>
        <begin position="7"/>
        <end position="28"/>
    </location>
</feature>
<keyword evidence="1" id="KW-0472">Membrane</keyword>
<gene>
    <name evidence="2" type="ORF">FEHR0123_LOCUS5895</name>
</gene>
<organism evidence="2">
    <name type="scientific">Favella ehrenbergii</name>
    <dbReference type="NCBI Taxonomy" id="182087"/>
    <lineage>
        <taxon>Eukaryota</taxon>
        <taxon>Sar</taxon>
        <taxon>Alveolata</taxon>
        <taxon>Ciliophora</taxon>
        <taxon>Intramacronucleata</taxon>
        <taxon>Spirotrichea</taxon>
        <taxon>Choreotrichia</taxon>
        <taxon>Tintinnida</taxon>
        <taxon>Xystonellidae</taxon>
        <taxon>Favella</taxon>
    </lineage>
</organism>
<accession>A0A7S3MM27</accession>
<name>A0A7S3MM27_9SPIT</name>
<feature type="transmembrane region" description="Helical" evidence="1">
    <location>
        <begin position="76"/>
        <end position="102"/>
    </location>
</feature>
<keyword evidence="1" id="KW-0812">Transmembrane</keyword>
<protein>
    <submittedName>
        <fullName evidence="2">Uncharacterized protein</fullName>
    </submittedName>
</protein>
<proteinExistence type="predicted"/>
<dbReference type="EMBL" id="HBIE01019217">
    <property type="protein sequence ID" value="CAE0310977.1"/>
    <property type="molecule type" value="Transcribed_RNA"/>
</dbReference>